<accession>A0A3G9J784</accession>
<sequence>MMLDLVPPGQQPLLTVFQLAESFEEKVVIDAVSFKQLEEALTLTFDAREFFINGRLDGAGRHNMRCSALIFFPN</sequence>
<organism evidence="1 2">
    <name type="scientific">Paenibacillus baekrokdamisoli</name>
    <dbReference type="NCBI Taxonomy" id="1712516"/>
    <lineage>
        <taxon>Bacteria</taxon>
        <taxon>Bacillati</taxon>
        <taxon>Bacillota</taxon>
        <taxon>Bacilli</taxon>
        <taxon>Bacillales</taxon>
        <taxon>Paenibacillaceae</taxon>
        <taxon>Paenibacillus</taxon>
    </lineage>
</organism>
<gene>
    <name evidence="1" type="ORF">Back11_55300</name>
</gene>
<proteinExistence type="predicted"/>
<dbReference type="OrthoDB" id="9875860at2"/>
<dbReference type="KEGG" id="pbk:Back11_55300"/>
<name>A0A3G9J784_9BACL</name>
<keyword evidence="2" id="KW-1185">Reference proteome</keyword>
<protein>
    <submittedName>
        <fullName evidence="1">Uncharacterized protein</fullName>
    </submittedName>
</protein>
<dbReference type="EMBL" id="AP019308">
    <property type="protein sequence ID" value="BBH24185.1"/>
    <property type="molecule type" value="Genomic_DNA"/>
</dbReference>
<evidence type="ECO:0000313" key="2">
    <source>
        <dbReference type="Proteomes" id="UP000275368"/>
    </source>
</evidence>
<dbReference type="RefSeq" id="WP_125664228.1">
    <property type="nucleotide sequence ID" value="NZ_AP019308.1"/>
</dbReference>
<evidence type="ECO:0000313" key="1">
    <source>
        <dbReference type="EMBL" id="BBH24185.1"/>
    </source>
</evidence>
<dbReference type="AlphaFoldDB" id="A0A3G9J784"/>
<dbReference type="Proteomes" id="UP000275368">
    <property type="component" value="Chromosome"/>
</dbReference>
<reference evidence="1 2" key="1">
    <citation type="submission" date="2018-11" db="EMBL/GenBank/DDBJ databases">
        <title>Complete genome sequence of Paenibacillus baekrokdamisoli strain KCTC 33723.</title>
        <authorList>
            <person name="Kang S.W."/>
            <person name="Lee K.C."/>
            <person name="Kim K.K."/>
            <person name="Kim J.S."/>
            <person name="Kim D.S."/>
            <person name="Ko S.H."/>
            <person name="Yang S.H."/>
            <person name="Lee J.S."/>
        </authorList>
    </citation>
    <scope>NUCLEOTIDE SEQUENCE [LARGE SCALE GENOMIC DNA]</scope>
    <source>
        <strain evidence="1 2">KCTC 33723</strain>
    </source>
</reference>